<accession>A0A0A9ELD3</accession>
<dbReference type="AlphaFoldDB" id="A0A0A9ELD3"/>
<reference evidence="1" key="1">
    <citation type="submission" date="2014-09" db="EMBL/GenBank/DDBJ databases">
        <authorList>
            <person name="Magalhaes I.L.F."/>
            <person name="Oliveira U."/>
            <person name="Santos F.R."/>
            <person name="Vidigal T.H.D.A."/>
            <person name="Brescovit A.D."/>
            <person name="Santos A.J."/>
        </authorList>
    </citation>
    <scope>NUCLEOTIDE SEQUENCE</scope>
    <source>
        <tissue evidence="1">Shoot tissue taken approximately 20 cm above the soil surface</tissue>
    </source>
</reference>
<dbReference type="EMBL" id="GBRH01199275">
    <property type="protein sequence ID" value="JAD98620.1"/>
    <property type="molecule type" value="Transcribed_RNA"/>
</dbReference>
<protein>
    <submittedName>
        <fullName evidence="1">Uncharacterized protein</fullName>
    </submittedName>
</protein>
<proteinExistence type="predicted"/>
<sequence>MFRKIITESKAIQAAMPRLSTTGILVLTIRR</sequence>
<reference evidence="1" key="2">
    <citation type="journal article" date="2015" name="Data Brief">
        <title>Shoot transcriptome of the giant reed, Arundo donax.</title>
        <authorList>
            <person name="Barrero R.A."/>
            <person name="Guerrero F.D."/>
            <person name="Moolhuijzen P."/>
            <person name="Goolsby J.A."/>
            <person name="Tidwell J."/>
            <person name="Bellgard S.E."/>
            <person name="Bellgard M.I."/>
        </authorList>
    </citation>
    <scope>NUCLEOTIDE SEQUENCE</scope>
    <source>
        <tissue evidence="1">Shoot tissue taken approximately 20 cm above the soil surface</tissue>
    </source>
</reference>
<organism evidence="1">
    <name type="scientific">Arundo donax</name>
    <name type="common">Giant reed</name>
    <name type="synonym">Donax arundinaceus</name>
    <dbReference type="NCBI Taxonomy" id="35708"/>
    <lineage>
        <taxon>Eukaryota</taxon>
        <taxon>Viridiplantae</taxon>
        <taxon>Streptophyta</taxon>
        <taxon>Embryophyta</taxon>
        <taxon>Tracheophyta</taxon>
        <taxon>Spermatophyta</taxon>
        <taxon>Magnoliopsida</taxon>
        <taxon>Liliopsida</taxon>
        <taxon>Poales</taxon>
        <taxon>Poaceae</taxon>
        <taxon>PACMAD clade</taxon>
        <taxon>Arundinoideae</taxon>
        <taxon>Arundineae</taxon>
        <taxon>Arundo</taxon>
    </lineage>
</organism>
<evidence type="ECO:0000313" key="1">
    <source>
        <dbReference type="EMBL" id="JAD98620.1"/>
    </source>
</evidence>
<name>A0A0A9ELD3_ARUDO</name>